<evidence type="ECO:0000313" key="1">
    <source>
        <dbReference type="EMBL" id="WLQ55653.1"/>
    </source>
</evidence>
<accession>A0ABY9IK33</accession>
<keyword evidence="2" id="KW-1185">Reference proteome</keyword>
<dbReference type="EMBL" id="CP120988">
    <property type="protein sequence ID" value="WLQ55653.1"/>
    <property type="molecule type" value="Genomic_DNA"/>
</dbReference>
<organism evidence="1 2">
    <name type="scientific">Streptomyces poriferorum</name>
    <dbReference type="NCBI Taxonomy" id="2798799"/>
    <lineage>
        <taxon>Bacteria</taxon>
        <taxon>Bacillati</taxon>
        <taxon>Actinomycetota</taxon>
        <taxon>Actinomycetes</taxon>
        <taxon>Kitasatosporales</taxon>
        <taxon>Streptomycetaceae</taxon>
        <taxon>Streptomyces</taxon>
    </lineage>
</organism>
<gene>
    <name evidence="1" type="ORF">P8A19_09435</name>
</gene>
<reference evidence="1 2" key="1">
    <citation type="submission" date="2023-03" db="EMBL/GenBank/DDBJ databases">
        <title>Isolation and description of six Streptomyces strains from soil environments, able to metabolize different microbial glucans.</title>
        <authorList>
            <person name="Widen T."/>
            <person name="Larsbrink J."/>
        </authorList>
    </citation>
    <scope>NUCLEOTIDE SEQUENCE [LARGE SCALE GENOMIC DNA]</scope>
    <source>
        <strain evidence="1 2">Alt2</strain>
    </source>
</reference>
<dbReference type="RefSeq" id="WP_306072088.1">
    <property type="nucleotide sequence ID" value="NZ_CP120988.1"/>
</dbReference>
<dbReference type="Proteomes" id="UP001235744">
    <property type="component" value="Chromosome"/>
</dbReference>
<name>A0ABY9IK33_9ACTN</name>
<evidence type="ECO:0000313" key="2">
    <source>
        <dbReference type="Proteomes" id="UP001235744"/>
    </source>
</evidence>
<protein>
    <submittedName>
        <fullName evidence="1">Uncharacterized protein</fullName>
    </submittedName>
</protein>
<sequence length="143" mass="16033">MDDVPEPRWLVAANVVRWRRYGELGQEFRPGTKAFRGGAKVYVVETYPGMGNEQLTAVGHGRHTGRWITIDTGTRHLHTFRPRLVYSPAVLKRCAATPVRTREEAAELAERLDRTARLGRHTHHAAPHPDPCLCHACLPLSPG</sequence>
<proteinExistence type="predicted"/>